<sequence>MGPKKVAKKSKEKDSNGVLAPEEQAKLLVCANRSLQMQLAERHEITVKAVEAKRELQVRVADLKIGFEKEREDTFGIAQDMTRQYKSMQEELLHRVSTLEKGKADLYDQLEGARTAFEAMQREKDDIITMKNEEIEELKGKMNDMAHEFSDMLKETLGKMRERIEITDTSFQKLCNFWHAVNDA</sequence>
<keyword evidence="6 12" id="KW-0175">Coiled coil</keyword>
<dbReference type="PANTHER" id="PTHR28656:SF1">
    <property type="entry name" value="COILED-COIL DOMAIN-CONTAINING PROTEIN 153"/>
    <property type="match status" value="1"/>
</dbReference>
<keyword evidence="4" id="KW-0963">Cytoplasm</keyword>
<dbReference type="AlphaFoldDB" id="F0WXN0"/>
<keyword evidence="5" id="KW-0282">Flagellum</keyword>
<evidence type="ECO:0000256" key="12">
    <source>
        <dbReference type="SAM" id="Coils"/>
    </source>
</evidence>
<accession>F0WXN0</accession>
<dbReference type="HOGENOM" id="CLU_088442_1_1_1"/>
<protein>
    <recommendedName>
        <fullName evidence="11">Dynein regulatory complex protein 12</fullName>
    </recommendedName>
</protein>
<evidence type="ECO:0000256" key="11">
    <source>
        <dbReference type="ARBA" id="ARBA00044800"/>
    </source>
</evidence>
<keyword evidence="9" id="KW-0966">Cell projection</keyword>
<evidence type="ECO:0000256" key="8">
    <source>
        <dbReference type="ARBA" id="ARBA00023212"/>
    </source>
</evidence>
<organism evidence="13">
    <name type="scientific">Albugo laibachii Nc14</name>
    <dbReference type="NCBI Taxonomy" id="890382"/>
    <lineage>
        <taxon>Eukaryota</taxon>
        <taxon>Sar</taxon>
        <taxon>Stramenopiles</taxon>
        <taxon>Oomycota</taxon>
        <taxon>Peronosporomycetes</taxon>
        <taxon>Albuginales</taxon>
        <taxon>Albuginaceae</taxon>
        <taxon>Albugo</taxon>
    </lineage>
</organism>
<name>F0WXN0_9STRA</name>
<comment type="similarity">
    <text evidence="10">Belongs to the DRC12 family.</text>
</comment>
<evidence type="ECO:0000256" key="6">
    <source>
        <dbReference type="ARBA" id="ARBA00023054"/>
    </source>
</evidence>
<feature type="coiled-coil region" evidence="12">
    <location>
        <begin position="103"/>
        <end position="155"/>
    </location>
</feature>
<evidence type="ECO:0000256" key="2">
    <source>
        <dbReference type="ARBA" id="ARBA00004611"/>
    </source>
</evidence>
<evidence type="ECO:0000256" key="3">
    <source>
        <dbReference type="ARBA" id="ARBA00011248"/>
    </source>
</evidence>
<evidence type="ECO:0000256" key="5">
    <source>
        <dbReference type="ARBA" id="ARBA00022846"/>
    </source>
</evidence>
<comment type="subunit">
    <text evidence="3">Component of the nexin-dynein regulatory complex (N-DRC).</text>
</comment>
<proteinExistence type="inferred from homology"/>
<evidence type="ECO:0000256" key="10">
    <source>
        <dbReference type="ARBA" id="ARBA00044754"/>
    </source>
</evidence>
<evidence type="ECO:0000256" key="4">
    <source>
        <dbReference type="ARBA" id="ARBA00022490"/>
    </source>
</evidence>
<evidence type="ECO:0000256" key="1">
    <source>
        <dbReference type="ARBA" id="ARBA00003029"/>
    </source>
</evidence>
<reference evidence="13" key="1">
    <citation type="journal article" date="2011" name="PLoS Biol.">
        <title>Gene gain and loss during evolution of obligate parasitism in the white rust pathogen of Arabidopsis thaliana.</title>
        <authorList>
            <person name="Kemen E."/>
            <person name="Gardiner A."/>
            <person name="Schultz-Larsen T."/>
            <person name="Kemen A.C."/>
            <person name="Balmuth A.L."/>
            <person name="Robert-Seilaniantz A."/>
            <person name="Bailey K."/>
            <person name="Holub E."/>
            <person name="Studholme D.J."/>
            <person name="Maclean D."/>
            <person name="Jones J.D."/>
        </authorList>
    </citation>
    <scope>NUCLEOTIDE SEQUENCE</scope>
</reference>
<reference evidence="13" key="2">
    <citation type="submission" date="2011-02" db="EMBL/GenBank/DDBJ databases">
        <authorList>
            <person name="MacLean D."/>
        </authorList>
    </citation>
    <scope>NUCLEOTIDE SEQUENCE</scope>
</reference>
<comment type="subcellular location">
    <subcellularLocation>
        <location evidence="2">Cytoplasm</location>
        <location evidence="2">Cytoskeleton</location>
        <location evidence="2">Flagellum axoneme</location>
    </subcellularLocation>
</comment>
<evidence type="ECO:0000256" key="7">
    <source>
        <dbReference type="ARBA" id="ARBA00023069"/>
    </source>
</evidence>
<evidence type="ECO:0000313" key="13">
    <source>
        <dbReference type="EMBL" id="CCA26224.1"/>
    </source>
</evidence>
<evidence type="ECO:0000256" key="9">
    <source>
        <dbReference type="ARBA" id="ARBA00023273"/>
    </source>
</evidence>
<comment type="function">
    <text evidence="1">Component of the nexin-dynein regulatory complex (N-DRC), a key regulator of ciliary/flagellar motility which maintains the alignment and integrity of the distal axoneme and regulates microtubule sliding in motile axonemes.</text>
</comment>
<dbReference type="InterPro" id="IPR033585">
    <property type="entry name" value="DRC12-like"/>
</dbReference>
<dbReference type="PANTHER" id="PTHR28656">
    <property type="entry name" value="COILED-COIL DOMAIN-CONTAINING PROTEIN 153"/>
    <property type="match status" value="1"/>
</dbReference>
<keyword evidence="8" id="KW-0206">Cytoskeleton</keyword>
<gene>
    <name evidence="13" type="primary">AlNc14C359G10973</name>
    <name evidence="13" type="ORF">ALNC14_123680</name>
</gene>
<keyword evidence="7" id="KW-0969">Cilium</keyword>
<dbReference type="EMBL" id="FR824404">
    <property type="protein sequence ID" value="CCA26224.1"/>
    <property type="molecule type" value="Genomic_DNA"/>
</dbReference>